<name>A0A166I104_9AGAM</name>
<dbReference type="EMBL" id="KV428008">
    <property type="protein sequence ID" value="KZT43275.1"/>
    <property type="molecule type" value="Genomic_DNA"/>
</dbReference>
<dbReference type="AlphaFoldDB" id="A0A166I104"/>
<gene>
    <name evidence="1" type="ORF">SISSUDRAFT_1040227</name>
</gene>
<organism evidence="1 2">
    <name type="scientific">Sistotremastrum suecicum HHB10207 ss-3</name>
    <dbReference type="NCBI Taxonomy" id="1314776"/>
    <lineage>
        <taxon>Eukaryota</taxon>
        <taxon>Fungi</taxon>
        <taxon>Dikarya</taxon>
        <taxon>Basidiomycota</taxon>
        <taxon>Agaricomycotina</taxon>
        <taxon>Agaricomycetes</taxon>
        <taxon>Sistotremastrales</taxon>
        <taxon>Sistotremastraceae</taxon>
        <taxon>Sistotremastrum</taxon>
    </lineage>
</organism>
<keyword evidence="2" id="KW-1185">Reference proteome</keyword>
<protein>
    <submittedName>
        <fullName evidence="1">Uncharacterized protein</fullName>
    </submittedName>
</protein>
<evidence type="ECO:0000313" key="1">
    <source>
        <dbReference type="EMBL" id="KZT43275.1"/>
    </source>
</evidence>
<evidence type="ECO:0000313" key="2">
    <source>
        <dbReference type="Proteomes" id="UP000076798"/>
    </source>
</evidence>
<dbReference type="Proteomes" id="UP000076798">
    <property type="component" value="Unassembled WGS sequence"/>
</dbReference>
<proteinExistence type="predicted"/>
<reference evidence="1 2" key="1">
    <citation type="journal article" date="2016" name="Mol. Biol. Evol.">
        <title>Comparative Genomics of Early-Diverging Mushroom-Forming Fungi Provides Insights into the Origins of Lignocellulose Decay Capabilities.</title>
        <authorList>
            <person name="Nagy L.G."/>
            <person name="Riley R."/>
            <person name="Tritt A."/>
            <person name="Adam C."/>
            <person name="Daum C."/>
            <person name="Floudas D."/>
            <person name="Sun H."/>
            <person name="Yadav J.S."/>
            <person name="Pangilinan J."/>
            <person name="Larsson K.H."/>
            <person name="Matsuura K."/>
            <person name="Barry K."/>
            <person name="Labutti K."/>
            <person name="Kuo R."/>
            <person name="Ohm R.A."/>
            <person name="Bhattacharya S.S."/>
            <person name="Shirouzu T."/>
            <person name="Yoshinaga Y."/>
            <person name="Martin F.M."/>
            <person name="Grigoriev I.V."/>
            <person name="Hibbett D.S."/>
        </authorList>
    </citation>
    <scope>NUCLEOTIDE SEQUENCE [LARGE SCALE GENOMIC DNA]</scope>
    <source>
        <strain evidence="1 2">HHB10207 ss-3</strain>
    </source>
</reference>
<sequence>MDVVIIGSDDVQRYERVLQKRIRRGGEHPRDLCRFMLIQIGGPGHTLLQYVTSADMRRILPPIESLRHLTIDFGISHPSDLVEFLASLKCARHLVSLDIRCGTVDHMKAPLLEFSMDVIAQAQSDHIDRNTFGNLKSLAVDCGHEQMVLDIMLRAQNIQHIRISTAFGILPFIPHTLPNFRTLCLQLRNGKKNYGNWNLSFAFGRGLLSPQEDTPKMLYMEGSEELTARWRGDIREVKKLCEHHDVPVIWRKRFEPPKYKEVSQVGAST</sequence>
<accession>A0A166I104</accession>